<dbReference type="GO" id="GO:0042981">
    <property type="term" value="P:regulation of apoptotic process"/>
    <property type="evidence" value="ECO:0007669"/>
    <property type="project" value="TreeGrafter"/>
</dbReference>
<dbReference type="GO" id="GO:0005886">
    <property type="term" value="C:plasma membrane"/>
    <property type="evidence" value="ECO:0007669"/>
    <property type="project" value="UniProtKB-SubCell"/>
</dbReference>
<evidence type="ECO:0000256" key="3">
    <source>
        <dbReference type="ARBA" id="ARBA00005978"/>
    </source>
</evidence>
<keyword evidence="8" id="KW-0053">Apoptosis</keyword>
<dbReference type="InterPro" id="IPR001194">
    <property type="entry name" value="cDENN_dom"/>
</dbReference>
<proteinExistence type="inferred from homology"/>
<reference evidence="12 13" key="1">
    <citation type="journal article" date="2019" name="J. Hered.">
        <title>An Improved Genome Assembly for Drosophila navojoa, the Basal Species in the mojavensis Cluster.</title>
        <authorList>
            <person name="Vanderlinde T."/>
            <person name="Dupim E.G."/>
            <person name="Nazario-Yepiz N.O."/>
            <person name="Carvalho A.B."/>
        </authorList>
    </citation>
    <scope>NUCLEOTIDE SEQUENCE [LARGE SCALE GENOMIC DNA]</scope>
    <source>
        <strain evidence="12">Navoj_Jal97</strain>
        <tissue evidence="12">Whole organism</tissue>
    </source>
</reference>
<dbReference type="Pfam" id="PF03456">
    <property type="entry name" value="uDENN"/>
    <property type="match status" value="1"/>
</dbReference>
<dbReference type="Proteomes" id="UP000295192">
    <property type="component" value="Unassembled WGS sequence"/>
</dbReference>
<keyword evidence="13" id="KW-1185">Reference proteome</keyword>
<dbReference type="FunFam" id="3.30.450.200:FF:000007">
    <property type="entry name" value="MAP kinase-activating death domain protein isoform X10"/>
    <property type="match status" value="1"/>
</dbReference>
<evidence type="ECO:0000313" key="12">
    <source>
        <dbReference type="EMBL" id="TDG43550.1"/>
    </source>
</evidence>
<dbReference type="InterPro" id="IPR037516">
    <property type="entry name" value="Tripartite_DENN"/>
</dbReference>
<feature type="domain" description="UDENN" evidence="11">
    <location>
        <begin position="25"/>
        <end position="521"/>
    </location>
</feature>
<dbReference type="InterPro" id="IPR043153">
    <property type="entry name" value="DENN_C"/>
</dbReference>
<evidence type="ECO:0000256" key="10">
    <source>
        <dbReference type="SAM" id="MobiDB-lite"/>
    </source>
</evidence>
<dbReference type="STRING" id="7232.A0A484B656"/>
<dbReference type="GO" id="GO:0032483">
    <property type="term" value="P:regulation of Rab protein signal transduction"/>
    <property type="evidence" value="ECO:0007669"/>
    <property type="project" value="TreeGrafter"/>
</dbReference>
<dbReference type="GO" id="GO:0006915">
    <property type="term" value="P:apoptotic process"/>
    <property type="evidence" value="ECO:0007669"/>
    <property type="project" value="UniProtKB-KW"/>
</dbReference>
<dbReference type="Pfam" id="PF02141">
    <property type="entry name" value="DENN"/>
    <property type="match status" value="1"/>
</dbReference>
<dbReference type="OrthoDB" id="6282239at2759"/>
<keyword evidence="9" id="KW-0472">Membrane</keyword>
<dbReference type="PANTHER" id="PTHR13008:SF7">
    <property type="entry name" value="MAP KINASE-ACTIVATING DEATH DOMAIN PROTEIN"/>
    <property type="match status" value="1"/>
</dbReference>
<comment type="caution">
    <text evidence="12">The sequence shown here is derived from an EMBL/GenBank/DDBJ whole genome shotgun (WGS) entry which is preliminary data.</text>
</comment>
<organism evidence="12 13">
    <name type="scientific">Drosophila navojoa</name>
    <name type="common">Fruit fly</name>
    <dbReference type="NCBI Taxonomy" id="7232"/>
    <lineage>
        <taxon>Eukaryota</taxon>
        <taxon>Metazoa</taxon>
        <taxon>Ecdysozoa</taxon>
        <taxon>Arthropoda</taxon>
        <taxon>Hexapoda</taxon>
        <taxon>Insecta</taxon>
        <taxon>Pterygota</taxon>
        <taxon>Neoptera</taxon>
        <taxon>Endopterygota</taxon>
        <taxon>Diptera</taxon>
        <taxon>Brachycera</taxon>
        <taxon>Muscomorpha</taxon>
        <taxon>Ephydroidea</taxon>
        <taxon>Drosophilidae</taxon>
        <taxon>Drosophila</taxon>
    </lineage>
</organism>
<dbReference type="SMART" id="SM00799">
    <property type="entry name" value="DENN"/>
    <property type="match status" value="1"/>
</dbReference>
<evidence type="ECO:0000256" key="1">
    <source>
        <dbReference type="ARBA" id="ARBA00004236"/>
    </source>
</evidence>
<dbReference type="EMBL" id="LSRL02000146">
    <property type="protein sequence ID" value="TDG43550.1"/>
    <property type="molecule type" value="Genomic_DNA"/>
</dbReference>
<keyword evidence="6" id="KW-0963">Cytoplasm</keyword>
<dbReference type="InterPro" id="IPR039980">
    <property type="entry name" value="MADD"/>
</dbReference>
<comment type="subcellular location">
    <subcellularLocation>
        <location evidence="1">Cell membrane</location>
    </subcellularLocation>
    <subcellularLocation>
        <location evidence="2">Cytoplasm</location>
    </subcellularLocation>
</comment>
<dbReference type="OMA" id="ISHHAFF"/>
<dbReference type="SMART" id="SM00800">
    <property type="entry name" value="uDENN"/>
    <property type="match status" value="1"/>
</dbReference>
<dbReference type="GO" id="GO:0005829">
    <property type="term" value="C:cytosol"/>
    <property type="evidence" value="ECO:0007669"/>
    <property type="project" value="TreeGrafter"/>
</dbReference>
<name>A0A484B656_DRONA</name>
<dbReference type="GO" id="GO:0005085">
    <property type="term" value="F:guanyl-nucleotide exchange factor activity"/>
    <property type="evidence" value="ECO:0007669"/>
    <property type="project" value="UniProtKB-KW"/>
</dbReference>
<evidence type="ECO:0000313" key="13">
    <source>
        <dbReference type="Proteomes" id="UP000295192"/>
    </source>
</evidence>
<comment type="similarity">
    <text evidence="3">Belongs to the MADD family.</text>
</comment>
<dbReference type="PROSITE" id="PS50211">
    <property type="entry name" value="DENN"/>
    <property type="match status" value="1"/>
</dbReference>
<dbReference type="AlphaFoldDB" id="A0A484B656"/>
<evidence type="ECO:0000256" key="5">
    <source>
        <dbReference type="ARBA" id="ARBA00022475"/>
    </source>
</evidence>
<evidence type="ECO:0000256" key="6">
    <source>
        <dbReference type="ARBA" id="ARBA00022490"/>
    </source>
</evidence>
<evidence type="ECO:0000256" key="4">
    <source>
        <dbReference type="ARBA" id="ARBA00017868"/>
    </source>
</evidence>
<dbReference type="Gene3D" id="3.40.50.11500">
    <property type="match status" value="1"/>
</dbReference>
<dbReference type="FunFam" id="3.40.50.11500:FF:000002">
    <property type="entry name" value="MAP kinase-activating death domain protein-like Protein"/>
    <property type="match status" value="1"/>
</dbReference>
<feature type="compositionally biased region" description="Gly residues" evidence="10">
    <location>
        <begin position="139"/>
        <end position="149"/>
    </location>
</feature>
<evidence type="ECO:0000256" key="8">
    <source>
        <dbReference type="ARBA" id="ARBA00022703"/>
    </source>
</evidence>
<gene>
    <name evidence="12" type="ORF">AWZ03_010025</name>
</gene>
<keyword evidence="5" id="KW-1003">Cell membrane</keyword>
<evidence type="ECO:0000256" key="9">
    <source>
        <dbReference type="ARBA" id="ARBA00023136"/>
    </source>
</evidence>
<accession>A0A484B656</accession>
<evidence type="ECO:0000256" key="7">
    <source>
        <dbReference type="ARBA" id="ARBA00022658"/>
    </source>
</evidence>
<evidence type="ECO:0000256" key="2">
    <source>
        <dbReference type="ARBA" id="ARBA00004496"/>
    </source>
</evidence>
<feature type="region of interest" description="Disordered" evidence="10">
    <location>
        <begin position="139"/>
        <end position="247"/>
    </location>
</feature>
<evidence type="ECO:0000259" key="11">
    <source>
        <dbReference type="PROSITE" id="PS50211"/>
    </source>
</evidence>
<protein>
    <recommendedName>
        <fullName evidence="4">MAP kinase-activating death domain protein</fullName>
    </recommendedName>
</protein>
<feature type="compositionally biased region" description="Polar residues" evidence="10">
    <location>
        <begin position="228"/>
        <end position="239"/>
    </location>
</feature>
<dbReference type="PANTHER" id="PTHR13008">
    <property type="entry name" value="MAP-KINASE ACTIVATING DEATH DOMAIN PROTEIN MADD /DENN/AEX-3 C.ELEGANS"/>
    <property type="match status" value="1"/>
</dbReference>
<feature type="compositionally biased region" description="Basic and acidic residues" evidence="10">
    <location>
        <begin position="157"/>
        <end position="170"/>
    </location>
</feature>
<sequence length="521" mass="57058">MSDQQRASLCPRLVDYMAIVGAHTTPPMPKGMQGSKAPPVQVPDLLRRYPPSDHADFPLPLDMVYFCQPEGCTSVGPRRTGSAIRDMTSFVFALTDKDSGKTRYGICVNFYRPIERPCSGAGAERGGAAGNGAGGGHGAGAGGGAGGGGRGRRSSAFRRESWRKSMERSSDSAYGLLTTSSDYRSNVAPSDSDRELTSRRDSDQLRLHSHHHPASSVPKLGLMAPSADSESGGSHSPSPRASRKRTKLRNQSLTSLCIISHHPFFTTFRECLFILKKLIDACNESSSPKRVGASQKLNRDNVWTVLTGHVSEATPSIVLHDVREIETWILRLLSTPVPVPGSTRVEVEVLSPTVHEPLLFALPDHTRFSLVDFPLHLPLELLGVETCLKVWTLIMLENKVLFQSRDYNALSMSVMAFVTMLYPLEYMFPVIPLLPTCLSCAEQLLLAPTPFVIGVPASFLIYKKNFRLPDDIWVVDLDSTKLTPPTGGYDEIPPLPEPEGTILKNHLKQVSPYMGSPNRLD</sequence>
<dbReference type="Gene3D" id="3.30.450.200">
    <property type="match status" value="1"/>
</dbReference>
<feature type="compositionally biased region" description="Polar residues" evidence="10">
    <location>
        <begin position="177"/>
        <end position="189"/>
    </location>
</feature>
<dbReference type="InterPro" id="IPR005113">
    <property type="entry name" value="uDENN_dom"/>
</dbReference>
<feature type="compositionally biased region" description="Basic and acidic residues" evidence="10">
    <location>
        <begin position="191"/>
        <end position="206"/>
    </location>
</feature>
<keyword evidence="7" id="KW-0344">Guanine-nucleotide releasing factor</keyword>